<accession>A0A8E2E159</accession>
<keyword evidence="3" id="KW-1185">Reference proteome</keyword>
<organism evidence="2 3">
    <name type="scientific">Lepidopterella palustris CBS 459.81</name>
    <dbReference type="NCBI Taxonomy" id="1314670"/>
    <lineage>
        <taxon>Eukaryota</taxon>
        <taxon>Fungi</taxon>
        <taxon>Dikarya</taxon>
        <taxon>Ascomycota</taxon>
        <taxon>Pezizomycotina</taxon>
        <taxon>Dothideomycetes</taxon>
        <taxon>Pleosporomycetidae</taxon>
        <taxon>Mytilinidiales</taxon>
        <taxon>Argynnaceae</taxon>
        <taxon>Lepidopterella</taxon>
    </lineage>
</organism>
<evidence type="ECO:0000313" key="3">
    <source>
        <dbReference type="Proteomes" id="UP000250266"/>
    </source>
</evidence>
<evidence type="ECO:0000256" key="1">
    <source>
        <dbReference type="SAM" id="MobiDB-lite"/>
    </source>
</evidence>
<reference evidence="2 3" key="1">
    <citation type="journal article" date="2016" name="Nat. Commun.">
        <title>Ectomycorrhizal ecology is imprinted in the genome of the dominant symbiotic fungus Cenococcum geophilum.</title>
        <authorList>
            <consortium name="DOE Joint Genome Institute"/>
            <person name="Peter M."/>
            <person name="Kohler A."/>
            <person name="Ohm R.A."/>
            <person name="Kuo A."/>
            <person name="Krutzmann J."/>
            <person name="Morin E."/>
            <person name="Arend M."/>
            <person name="Barry K.W."/>
            <person name="Binder M."/>
            <person name="Choi C."/>
            <person name="Clum A."/>
            <person name="Copeland A."/>
            <person name="Grisel N."/>
            <person name="Haridas S."/>
            <person name="Kipfer T."/>
            <person name="LaButti K."/>
            <person name="Lindquist E."/>
            <person name="Lipzen A."/>
            <person name="Maire R."/>
            <person name="Meier B."/>
            <person name="Mihaltcheva S."/>
            <person name="Molinier V."/>
            <person name="Murat C."/>
            <person name="Poggeler S."/>
            <person name="Quandt C.A."/>
            <person name="Sperisen C."/>
            <person name="Tritt A."/>
            <person name="Tisserant E."/>
            <person name="Crous P.W."/>
            <person name="Henrissat B."/>
            <person name="Nehls U."/>
            <person name="Egli S."/>
            <person name="Spatafora J.W."/>
            <person name="Grigoriev I.V."/>
            <person name="Martin F.M."/>
        </authorList>
    </citation>
    <scope>NUCLEOTIDE SEQUENCE [LARGE SCALE GENOMIC DNA]</scope>
    <source>
        <strain evidence="2 3">CBS 459.81</strain>
    </source>
</reference>
<dbReference type="EMBL" id="KV745311">
    <property type="protein sequence ID" value="OCK75481.1"/>
    <property type="molecule type" value="Genomic_DNA"/>
</dbReference>
<name>A0A8E2E159_9PEZI</name>
<feature type="region of interest" description="Disordered" evidence="1">
    <location>
        <begin position="1"/>
        <end position="55"/>
    </location>
</feature>
<protein>
    <submittedName>
        <fullName evidence="2">Uncharacterized protein</fullName>
    </submittedName>
</protein>
<evidence type="ECO:0000313" key="2">
    <source>
        <dbReference type="EMBL" id="OCK75481.1"/>
    </source>
</evidence>
<sequence length="164" mass="18180">MLRESTSSGNLGKTIALAAKEKPPISPKAGPAISTRTRADQISSTTPTPPKPSPSVCADLLDDYGSWIGALRFHFRVWDGKPLRGMWHELIELSAGSVLDQATEEVSFDEWYRSDCPRTSGKYEFYNVMSVERDDGIAYRKAVGRVTKEAWERIATDEVDITLG</sequence>
<proteinExistence type="predicted"/>
<feature type="compositionally biased region" description="Polar residues" evidence="1">
    <location>
        <begin position="1"/>
        <end position="11"/>
    </location>
</feature>
<dbReference type="Proteomes" id="UP000250266">
    <property type="component" value="Unassembled WGS sequence"/>
</dbReference>
<gene>
    <name evidence="2" type="ORF">K432DRAFT_408973</name>
</gene>
<dbReference type="OrthoDB" id="3944633at2759"/>
<dbReference type="AlphaFoldDB" id="A0A8E2E159"/>